<reference evidence="3 4" key="1">
    <citation type="journal article" date="2013" name="Genome Announc.">
        <title>Complete genome sequence of Myxococcus stipitatus strain DSM 14675, a fruiting myxobacterium.</title>
        <authorList>
            <person name="Huntley S."/>
            <person name="Kneip S."/>
            <person name="Treuner-Lange A."/>
            <person name="Sogaard-Andersen L."/>
        </authorList>
    </citation>
    <scope>NUCLEOTIDE SEQUENCE [LARGE SCALE GENOMIC DNA]</scope>
    <source>
        <strain evidence="4">DSM 14675 / JCM 12634 / Mx s8</strain>
    </source>
</reference>
<dbReference type="InterPro" id="IPR045175">
    <property type="entry name" value="M28_fam"/>
</dbReference>
<dbReference type="CDD" id="cd04820">
    <property type="entry name" value="PA_M28_1_1"/>
    <property type="match status" value="1"/>
</dbReference>
<feature type="chain" id="PRO_5003984349" evidence="1">
    <location>
        <begin position="20"/>
        <end position="536"/>
    </location>
</feature>
<dbReference type="AlphaFoldDB" id="L7UDL0"/>
<protein>
    <submittedName>
        <fullName evidence="3">M28 family peptidase</fullName>
    </submittedName>
</protein>
<dbReference type="OrthoDB" id="9778250at2"/>
<dbReference type="Proteomes" id="UP000011131">
    <property type="component" value="Chromosome"/>
</dbReference>
<dbReference type="GO" id="GO:0006508">
    <property type="term" value="P:proteolysis"/>
    <property type="evidence" value="ECO:0007669"/>
    <property type="project" value="InterPro"/>
</dbReference>
<name>L7UDL0_MYXSD</name>
<dbReference type="STRING" id="1278073.MYSTI_05720"/>
<gene>
    <name evidence="3" type="ordered locus">MYSTI_05720</name>
</gene>
<dbReference type="eggNOG" id="COG2234">
    <property type="taxonomic scope" value="Bacteria"/>
</dbReference>
<dbReference type="PANTHER" id="PTHR12147:SF26">
    <property type="entry name" value="PEPTIDASE M28 DOMAIN-CONTAINING PROTEIN"/>
    <property type="match status" value="1"/>
</dbReference>
<dbReference type="PATRIC" id="fig|1278073.3.peg.5801"/>
<dbReference type="GO" id="GO:0008235">
    <property type="term" value="F:metalloexopeptidase activity"/>
    <property type="evidence" value="ECO:0007669"/>
    <property type="project" value="InterPro"/>
</dbReference>
<dbReference type="RefSeq" id="WP_015351251.1">
    <property type="nucleotide sequence ID" value="NC_020126.1"/>
</dbReference>
<feature type="signal peptide" evidence="1">
    <location>
        <begin position="1"/>
        <end position="19"/>
    </location>
</feature>
<dbReference type="Pfam" id="PF04389">
    <property type="entry name" value="Peptidase_M28"/>
    <property type="match status" value="1"/>
</dbReference>
<keyword evidence="4" id="KW-1185">Reference proteome</keyword>
<feature type="domain" description="Peptidase M28" evidence="2">
    <location>
        <begin position="288"/>
        <end position="499"/>
    </location>
</feature>
<dbReference type="HOGENOM" id="CLU_019932_2_1_7"/>
<evidence type="ECO:0000256" key="1">
    <source>
        <dbReference type="SAM" id="SignalP"/>
    </source>
</evidence>
<evidence type="ECO:0000313" key="3">
    <source>
        <dbReference type="EMBL" id="AGC46996.1"/>
    </source>
</evidence>
<dbReference type="EMBL" id="CP004025">
    <property type="protein sequence ID" value="AGC46996.1"/>
    <property type="molecule type" value="Genomic_DNA"/>
</dbReference>
<evidence type="ECO:0000313" key="4">
    <source>
        <dbReference type="Proteomes" id="UP000011131"/>
    </source>
</evidence>
<dbReference type="KEGG" id="msd:MYSTI_05720"/>
<sequence>MRPPALLTSLLLLPSLALAAEPAPTSDTERWWSHVQYLADDSLQGRDTGSEGYRLAAEYVAKELAALGVKPGVGDSYLQEVPLISRQLVDASSRLALVRGKKSTPLVVGRDAIISVRTGEEGQVEAPLVFVGYGLSIPEAGHDDLAGVDLRGKIAVYLQGGPSKVSGPLRAHYSSLAERGKALRKAGAVGTMLLLNPKLAETPWSRVASSRFQPAMTFADPTLDETQGMKVALSVNPDHAQKLFAGARHSFQDVLQLADTNQPLPRFELPVRLRASSERKASRASSPNVVGLLPGSDPVLAREYVVLTAHLDHVGVGQPVQGDAIYNGAMDNATGVAAVLEVARTLQALKPQRSILFLLVTGEEKGLLGSRYFAQRPTVPEGSIVANFNLDMFLPLFPFERVVAYGQDESNLLEPLEKVASKHGVKLMPDAEPNRMLFIRSDQYSFVREGVPALFFKFGYEPGSAEERLYKGWYSRNYHSPSDDAHQPMDKEAAVKFVRMLGDLTLAVANTPERPRWNDTSFFRRFAPSEARHDAP</sequence>
<dbReference type="Gene3D" id="3.40.630.10">
    <property type="entry name" value="Zn peptidases"/>
    <property type="match status" value="1"/>
</dbReference>
<dbReference type="InterPro" id="IPR007484">
    <property type="entry name" value="Peptidase_M28"/>
</dbReference>
<dbReference type="Gene3D" id="3.50.30.30">
    <property type="match status" value="1"/>
</dbReference>
<keyword evidence="1" id="KW-0732">Signal</keyword>
<organism evidence="3 4">
    <name type="scientific">Myxococcus stipitatus (strain DSM 14675 / JCM 12634 / Mx s8)</name>
    <dbReference type="NCBI Taxonomy" id="1278073"/>
    <lineage>
        <taxon>Bacteria</taxon>
        <taxon>Pseudomonadati</taxon>
        <taxon>Myxococcota</taxon>
        <taxon>Myxococcia</taxon>
        <taxon>Myxococcales</taxon>
        <taxon>Cystobacterineae</taxon>
        <taxon>Myxococcaceae</taxon>
        <taxon>Myxococcus</taxon>
    </lineage>
</organism>
<evidence type="ECO:0000259" key="2">
    <source>
        <dbReference type="Pfam" id="PF04389"/>
    </source>
</evidence>
<dbReference type="SUPFAM" id="SSF52025">
    <property type="entry name" value="PA domain"/>
    <property type="match status" value="1"/>
</dbReference>
<proteinExistence type="predicted"/>
<dbReference type="SUPFAM" id="SSF53187">
    <property type="entry name" value="Zn-dependent exopeptidases"/>
    <property type="match status" value="1"/>
</dbReference>
<dbReference type="InterPro" id="IPR046450">
    <property type="entry name" value="PA_dom_sf"/>
</dbReference>
<dbReference type="PANTHER" id="PTHR12147">
    <property type="entry name" value="METALLOPEPTIDASE M28 FAMILY MEMBER"/>
    <property type="match status" value="1"/>
</dbReference>
<accession>L7UDL0</accession>